<dbReference type="Gene3D" id="3.40.50.720">
    <property type="entry name" value="NAD(P)-binding Rossmann-like Domain"/>
    <property type="match status" value="1"/>
</dbReference>
<keyword evidence="3" id="KW-1185">Reference proteome</keyword>
<evidence type="ECO:0000313" key="2">
    <source>
        <dbReference type="EMBL" id="MBB3763503.1"/>
    </source>
</evidence>
<dbReference type="EMBL" id="JACICF010000001">
    <property type="protein sequence ID" value="MBB3763503.1"/>
    <property type="molecule type" value="Genomic_DNA"/>
</dbReference>
<reference evidence="2 3" key="1">
    <citation type="submission" date="2020-08" db="EMBL/GenBank/DDBJ databases">
        <title>Genomic Encyclopedia of Type Strains, Phase IV (KMG-IV): sequencing the most valuable type-strain genomes for metagenomic binning, comparative biology and taxonomic classification.</title>
        <authorList>
            <person name="Goeker M."/>
        </authorList>
    </citation>
    <scope>NUCLEOTIDE SEQUENCE [LARGE SCALE GENOMIC DNA]</scope>
    <source>
        <strain evidence="2 3">DSM 24194</strain>
    </source>
</reference>
<comment type="caution">
    <text evidence="2">The sequence shown here is derived from an EMBL/GenBank/DDBJ whole genome shotgun (WGS) entry which is preliminary data.</text>
</comment>
<dbReference type="Pfam" id="PF01370">
    <property type="entry name" value="Epimerase"/>
    <property type="match status" value="1"/>
</dbReference>
<proteinExistence type="predicted"/>
<accession>A0A839Z1C4</accession>
<protein>
    <submittedName>
        <fullName evidence="2">Nucleoside-diphosphate-sugar epimerase</fullName>
    </submittedName>
</protein>
<dbReference type="InterPro" id="IPR036291">
    <property type="entry name" value="NAD(P)-bd_dom_sf"/>
</dbReference>
<dbReference type="Proteomes" id="UP000578569">
    <property type="component" value="Unassembled WGS sequence"/>
</dbReference>
<dbReference type="SUPFAM" id="SSF51735">
    <property type="entry name" value="NAD(P)-binding Rossmann-fold domains"/>
    <property type="match status" value="1"/>
</dbReference>
<dbReference type="AlphaFoldDB" id="A0A839Z1C4"/>
<evidence type="ECO:0000313" key="3">
    <source>
        <dbReference type="Proteomes" id="UP000578569"/>
    </source>
</evidence>
<gene>
    <name evidence="2" type="ORF">FHS50_000526</name>
</gene>
<dbReference type="InterPro" id="IPR001509">
    <property type="entry name" value="Epimerase_deHydtase"/>
</dbReference>
<name>A0A839Z1C4_9SPHN</name>
<sequence>MVNVTGFVTMLEAARAKDISRIVYASSSAVYCDDPAPEELEEHICRALSRSAVTKRVVELYAIG</sequence>
<feature type="domain" description="NAD-dependent epimerase/dehydratase" evidence="1">
    <location>
        <begin position="2"/>
        <end position="61"/>
    </location>
</feature>
<organism evidence="2 3">
    <name type="scientific">Sphingomicrobium lutaoense</name>
    <dbReference type="NCBI Taxonomy" id="515949"/>
    <lineage>
        <taxon>Bacteria</taxon>
        <taxon>Pseudomonadati</taxon>
        <taxon>Pseudomonadota</taxon>
        <taxon>Alphaproteobacteria</taxon>
        <taxon>Sphingomonadales</taxon>
        <taxon>Sphingomonadaceae</taxon>
        <taxon>Sphingomicrobium</taxon>
    </lineage>
</organism>
<evidence type="ECO:0000259" key="1">
    <source>
        <dbReference type="Pfam" id="PF01370"/>
    </source>
</evidence>